<keyword evidence="3" id="KW-1185">Reference proteome</keyword>
<sequence length="91" mass="10221">MWRSSSGGSSTFSPRFSPGGGPGLPHARACPFRRSSRSLSWRSRRRQGSVRLSHQLLFQLQHLRGIIPWARTARSPWMRSSSSSLAPRGLF</sequence>
<feature type="compositionally biased region" description="Low complexity" evidence="1">
    <location>
        <begin position="1"/>
        <end position="17"/>
    </location>
</feature>
<accession>A0A8J5WLU7</accession>
<protein>
    <submittedName>
        <fullName evidence="2">Uncharacterized protein</fullName>
    </submittedName>
</protein>
<evidence type="ECO:0000313" key="2">
    <source>
        <dbReference type="EMBL" id="KAG8091267.1"/>
    </source>
</evidence>
<proteinExistence type="predicted"/>
<dbReference type="AlphaFoldDB" id="A0A8J5WLU7"/>
<dbReference type="Proteomes" id="UP000729402">
    <property type="component" value="Unassembled WGS sequence"/>
</dbReference>
<evidence type="ECO:0000313" key="3">
    <source>
        <dbReference type="Proteomes" id="UP000729402"/>
    </source>
</evidence>
<feature type="region of interest" description="Disordered" evidence="1">
    <location>
        <begin position="1"/>
        <end position="30"/>
    </location>
</feature>
<reference evidence="2" key="1">
    <citation type="journal article" date="2021" name="bioRxiv">
        <title>Whole Genome Assembly and Annotation of Northern Wild Rice, Zizania palustris L., Supports a Whole Genome Duplication in the Zizania Genus.</title>
        <authorList>
            <person name="Haas M."/>
            <person name="Kono T."/>
            <person name="Macchietto M."/>
            <person name="Millas R."/>
            <person name="McGilp L."/>
            <person name="Shao M."/>
            <person name="Duquette J."/>
            <person name="Hirsch C.N."/>
            <person name="Kimball J."/>
        </authorList>
    </citation>
    <scope>NUCLEOTIDE SEQUENCE</scope>
    <source>
        <tissue evidence="2">Fresh leaf tissue</tissue>
    </source>
</reference>
<dbReference type="EMBL" id="JAAALK010000081">
    <property type="protein sequence ID" value="KAG8091267.1"/>
    <property type="molecule type" value="Genomic_DNA"/>
</dbReference>
<reference evidence="2" key="2">
    <citation type="submission" date="2021-02" db="EMBL/GenBank/DDBJ databases">
        <authorList>
            <person name="Kimball J.A."/>
            <person name="Haas M.W."/>
            <person name="Macchietto M."/>
            <person name="Kono T."/>
            <person name="Duquette J."/>
            <person name="Shao M."/>
        </authorList>
    </citation>
    <scope>NUCLEOTIDE SEQUENCE</scope>
    <source>
        <tissue evidence="2">Fresh leaf tissue</tissue>
    </source>
</reference>
<comment type="caution">
    <text evidence="2">The sequence shown here is derived from an EMBL/GenBank/DDBJ whole genome shotgun (WGS) entry which is preliminary data.</text>
</comment>
<name>A0A8J5WLU7_ZIZPA</name>
<evidence type="ECO:0000256" key="1">
    <source>
        <dbReference type="SAM" id="MobiDB-lite"/>
    </source>
</evidence>
<organism evidence="2 3">
    <name type="scientific">Zizania palustris</name>
    <name type="common">Northern wild rice</name>
    <dbReference type="NCBI Taxonomy" id="103762"/>
    <lineage>
        <taxon>Eukaryota</taxon>
        <taxon>Viridiplantae</taxon>
        <taxon>Streptophyta</taxon>
        <taxon>Embryophyta</taxon>
        <taxon>Tracheophyta</taxon>
        <taxon>Spermatophyta</taxon>
        <taxon>Magnoliopsida</taxon>
        <taxon>Liliopsida</taxon>
        <taxon>Poales</taxon>
        <taxon>Poaceae</taxon>
        <taxon>BOP clade</taxon>
        <taxon>Oryzoideae</taxon>
        <taxon>Oryzeae</taxon>
        <taxon>Zizaniinae</taxon>
        <taxon>Zizania</taxon>
    </lineage>
</organism>
<gene>
    <name evidence="2" type="ORF">GUJ93_ZPchr0011g28548</name>
</gene>